<reference evidence="1" key="1">
    <citation type="submission" date="2021-04" db="EMBL/GenBank/DDBJ databases">
        <title>Genome based classification of Actinospica acidithermotolerans sp. nov., an actinobacterium isolated from an Indonesian hot spring.</title>
        <authorList>
            <person name="Kusuma A.B."/>
            <person name="Putra K.E."/>
            <person name="Nafisah S."/>
            <person name="Loh J."/>
            <person name="Nouioui I."/>
            <person name="Goodfellow M."/>
        </authorList>
    </citation>
    <scope>NUCLEOTIDE SEQUENCE</scope>
    <source>
        <strain evidence="1">DSM 45618</strain>
    </source>
</reference>
<organism evidence="1 2">
    <name type="scientific">Actinocrinis puniceicyclus</name>
    <dbReference type="NCBI Taxonomy" id="977794"/>
    <lineage>
        <taxon>Bacteria</taxon>
        <taxon>Bacillati</taxon>
        <taxon>Actinomycetota</taxon>
        <taxon>Actinomycetes</taxon>
        <taxon>Catenulisporales</taxon>
        <taxon>Actinospicaceae</taxon>
        <taxon>Actinocrinis</taxon>
    </lineage>
</organism>
<evidence type="ECO:0000313" key="2">
    <source>
        <dbReference type="Proteomes" id="UP000677913"/>
    </source>
</evidence>
<dbReference type="AlphaFoldDB" id="A0A8J8BF77"/>
<dbReference type="RefSeq" id="WP_211470443.1">
    <property type="nucleotide sequence ID" value="NZ_JAGSXH010000107.1"/>
</dbReference>
<dbReference type="Proteomes" id="UP000677913">
    <property type="component" value="Unassembled WGS sequence"/>
</dbReference>
<evidence type="ECO:0000313" key="1">
    <source>
        <dbReference type="EMBL" id="MBS2965901.1"/>
    </source>
</evidence>
<keyword evidence="2" id="KW-1185">Reference proteome</keyword>
<protein>
    <submittedName>
        <fullName evidence="1">Uncharacterized protein</fullName>
    </submittedName>
</protein>
<gene>
    <name evidence="1" type="ORF">KGA66_22825</name>
</gene>
<comment type="caution">
    <text evidence="1">The sequence shown here is derived from an EMBL/GenBank/DDBJ whole genome shotgun (WGS) entry which is preliminary data.</text>
</comment>
<sequence length="152" mass="15991">MAGLRELLLRFRRAGAPGAATVGAVPADRAAEQAAELAPVFAALAETEAQAAEIRSRAAAEAAQLRQQAARQAALIVAQARENAVAERESAARRARSQAETYCAQLLQEARTQAESLRSRGQASVPEYGERVVAGIAARLRSESGPSAQEAR</sequence>
<accession>A0A8J8BF77</accession>
<dbReference type="EMBL" id="JAGSXH010000107">
    <property type="protein sequence ID" value="MBS2965901.1"/>
    <property type="molecule type" value="Genomic_DNA"/>
</dbReference>
<name>A0A8J8BF77_9ACTN</name>
<proteinExistence type="predicted"/>